<dbReference type="Proteomes" id="UP000596661">
    <property type="component" value="Chromosome 2"/>
</dbReference>
<name>A0A803P1T3_CANSA</name>
<sequence>MANATSELTWILAIPKDFGVPISTTPNMYSDNMAAIHISENPLYHEWTKHVEIDSLHSRKGKQGSLQLMHVSSHNNLVDIFTKALLPSHFNNIVSKMGVVNIYNPS</sequence>
<evidence type="ECO:0000313" key="2">
    <source>
        <dbReference type="Proteomes" id="UP000596661"/>
    </source>
</evidence>
<accession>A0A803P1T3</accession>
<proteinExistence type="predicted"/>
<dbReference type="OMA" id="WILAIPK"/>
<dbReference type="CDD" id="cd09272">
    <property type="entry name" value="RNase_HI_RT_Ty1"/>
    <property type="match status" value="1"/>
</dbReference>
<reference evidence="1" key="1">
    <citation type="submission" date="2018-11" db="EMBL/GenBank/DDBJ databases">
        <authorList>
            <person name="Grassa J C."/>
        </authorList>
    </citation>
    <scope>NUCLEOTIDE SEQUENCE [LARGE SCALE GENOMIC DNA]</scope>
</reference>
<dbReference type="AlphaFoldDB" id="A0A803P1T3"/>
<organism evidence="1 2">
    <name type="scientific">Cannabis sativa</name>
    <name type="common">Hemp</name>
    <name type="synonym">Marijuana</name>
    <dbReference type="NCBI Taxonomy" id="3483"/>
    <lineage>
        <taxon>Eukaryota</taxon>
        <taxon>Viridiplantae</taxon>
        <taxon>Streptophyta</taxon>
        <taxon>Embryophyta</taxon>
        <taxon>Tracheophyta</taxon>
        <taxon>Spermatophyta</taxon>
        <taxon>Magnoliopsida</taxon>
        <taxon>eudicotyledons</taxon>
        <taxon>Gunneridae</taxon>
        <taxon>Pentapetalae</taxon>
        <taxon>rosids</taxon>
        <taxon>fabids</taxon>
        <taxon>Rosales</taxon>
        <taxon>Cannabaceae</taxon>
        <taxon>Cannabis</taxon>
    </lineage>
</organism>
<protein>
    <recommendedName>
        <fullName evidence="3">Copia protein</fullName>
    </recommendedName>
</protein>
<keyword evidence="2" id="KW-1185">Reference proteome</keyword>
<reference evidence="1" key="2">
    <citation type="submission" date="2021-03" db="UniProtKB">
        <authorList>
            <consortium name="EnsemblPlants"/>
        </authorList>
    </citation>
    <scope>IDENTIFICATION</scope>
</reference>
<dbReference type="EMBL" id="UZAU01000126">
    <property type="status" value="NOT_ANNOTATED_CDS"/>
    <property type="molecule type" value="Genomic_DNA"/>
</dbReference>
<evidence type="ECO:0008006" key="3">
    <source>
        <dbReference type="Google" id="ProtNLM"/>
    </source>
</evidence>
<dbReference type="EnsemblPlants" id="evm.model.02.605">
    <property type="protein sequence ID" value="cds.evm.model.02.605"/>
    <property type="gene ID" value="evm.TU.02.605"/>
</dbReference>
<dbReference type="Gramene" id="evm.model.02.605">
    <property type="protein sequence ID" value="cds.evm.model.02.605"/>
    <property type="gene ID" value="evm.TU.02.605"/>
</dbReference>
<evidence type="ECO:0000313" key="1">
    <source>
        <dbReference type="EnsemblPlants" id="cds.evm.model.02.605"/>
    </source>
</evidence>